<reference evidence="2" key="1">
    <citation type="submission" date="2021-01" db="EMBL/GenBank/DDBJ databases">
        <title>Phytophthora aleatoria, a newly-described species from Pinus radiata is distinct from Phytophthora cactorum isolates based on comparative genomics.</title>
        <authorList>
            <person name="Mcdougal R."/>
            <person name="Panda P."/>
            <person name="Williams N."/>
            <person name="Studholme D.J."/>
        </authorList>
    </citation>
    <scope>NUCLEOTIDE SEQUENCE</scope>
    <source>
        <strain evidence="2">NZFS 4037</strain>
    </source>
</reference>
<accession>A0A8J5IWJ6</accession>
<gene>
    <name evidence="2" type="ORF">JG688_00018034</name>
</gene>
<dbReference type="Proteomes" id="UP000709295">
    <property type="component" value="Unassembled WGS sequence"/>
</dbReference>
<evidence type="ECO:0000256" key="1">
    <source>
        <dbReference type="SAM" id="MobiDB-lite"/>
    </source>
</evidence>
<comment type="caution">
    <text evidence="2">The sequence shown here is derived from an EMBL/GenBank/DDBJ whole genome shotgun (WGS) entry which is preliminary data.</text>
</comment>
<evidence type="ECO:0000313" key="2">
    <source>
        <dbReference type="EMBL" id="KAG6942592.1"/>
    </source>
</evidence>
<sequence>MSSKRHPLASDANAKASKSLEKKQVTPGRTNGKSITPRPKTSEETPPHLPQKHEKRLRPSNTIISAEQPSPSSSDTEPTQSVLCIKVEVSE</sequence>
<dbReference type="EMBL" id="JAENGY010003042">
    <property type="protein sequence ID" value="KAG6942592.1"/>
    <property type="molecule type" value="Genomic_DNA"/>
</dbReference>
<feature type="region of interest" description="Disordered" evidence="1">
    <location>
        <begin position="1"/>
        <end position="91"/>
    </location>
</feature>
<organism evidence="2 3">
    <name type="scientific">Phytophthora aleatoria</name>
    <dbReference type="NCBI Taxonomy" id="2496075"/>
    <lineage>
        <taxon>Eukaryota</taxon>
        <taxon>Sar</taxon>
        <taxon>Stramenopiles</taxon>
        <taxon>Oomycota</taxon>
        <taxon>Peronosporomycetes</taxon>
        <taxon>Peronosporales</taxon>
        <taxon>Peronosporaceae</taxon>
        <taxon>Phytophthora</taxon>
    </lineage>
</organism>
<name>A0A8J5IWJ6_9STRA</name>
<evidence type="ECO:0000313" key="3">
    <source>
        <dbReference type="Proteomes" id="UP000709295"/>
    </source>
</evidence>
<dbReference type="AlphaFoldDB" id="A0A8J5IWJ6"/>
<keyword evidence="3" id="KW-1185">Reference proteome</keyword>
<feature type="compositionally biased region" description="Polar residues" evidence="1">
    <location>
        <begin position="59"/>
        <end position="82"/>
    </location>
</feature>
<proteinExistence type="predicted"/>
<protein>
    <submittedName>
        <fullName evidence="2">Uncharacterized protein</fullName>
    </submittedName>
</protein>